<dbReference type="EMBL" id="QQWO01000001">
    <property type="protein sequence ID" value="RSV08290.1"/>
    <property type="molecule type" value="Genomic_DNA"/>
</dbReference>
<keyword evidence="3" id="KW-1185">Reference proteome</keyword>
<dbReference type="EMBL" id="CP018820">
    <property type="protein sequence ID" value="APR51680.1"/>
    <property type="molecule type" value="Genomic_DNA"/>
</dbReference>
<dbReference type="Pfam" id="PF07237">
    <property type="entry name" value="DUF1428"/>
    <property type="match status" value="1"/>
</dbReference>
<gene>
    <name evidence="1" type="ORF">BRX40_03830</name>
    <name evidence="2" type="ORF">CA257_02180</name>
</gene>
<evidence type="ECO:0000313" key="2">
    <source>
        <dbReference type="EMBL" id="RSV08290.1"/>
    </source>
</evidence>
<dbReference type="GeneID" id="44131683"/>
<protein>
    <submittedName>
        <fullName evidence="2">DUF1428 domain-containing protein</fullName>
    </submittedName>
    <submittedName>
        <fullName evidence="1">RNA signal recognition particle</fullName>
    </submittedName>
</protein>
<sequence length="123" mass="13884">MTYIDGFILAVPTADRERFRAMASRVGKIFVEHGALRVVENWGDDVARGEITDFYRATQAGEDETIVFSFIEWPSKEARDRGNETVAADPRLEPLPGEKNIFDSRRMIYGGFVPVVDERGSAR</sequence>
<dbReference type="STRING" id="93064.BRX40_03830"/>
<dbReference type="OrthoDB" id="9792392at2"/>
<dbReference type="SUPFAM" id="SSF54909">
    <property type="entry name" value="Dimeric alpha+beta barrel"/>
    <property type="match status" value="1"/>
</dbReference>
<evidence type="ECO:0000313" key="4">
    <source>
        <dbReference type="Proteomes" id="UP000286681"/>
    </source>
</evidence>
<organism evidence="1 3">
    <name type="scientific">Sphingomonas koreensis</name>
    <dbReference type="NCBI Taxonomy" id="93064"/>
    <lineage>
        <taxon>Bacteria</taxon>
        <taxon>Pseudomonadati</taxon>
        <taxon>Pseudomonadota</taxon>
        <taxon>Alphaproteobacteria</taxon>
        <taxon>Sphingomonadales</taxon>
        <taxon>Sphingomonadaceae</taxon>
        <taxon>Sphingomonas</taxon>
    </lineage>
</organism>
<dbReference type="KEGG" id="skr:BRX40_03830"/>
<dbReference type="InterPro" id="IPR011008">
    <property type="entry name" value="Dimeric_a/b-barrel"/>
</dbReference>
<reference evidence="3" key="2">
    <citation type="submission" date="2016-12" db="EMBL/GenBank/DDBJ databases">
        <title>Whole genome sequencing of Sphingomonas sp. ABOJV.</title>
        <authorList>
            <person name="Conlan S."/>
            <person name="Thomas P.J."/>
            <person name="Mullikin J."/>
            <person name="Palmore T.N."/>
            <person name="Frank K.M."/>
            <person name="Segre J.A."/>
        </authorList>
    </citation>
    <scope>NUCLEOTIDE SEQUENCE [LARGE SCALE GENOMIC DNA]</scope>
    <source>
        <strain evidence="3">ABOJV</strain>
    </source>
</reference>
<dbReference type="PIRSF" id="PIRSF007028">
    <property type="entry name" value="UCP007028"/>
    <property type="match status" value="1"/>
</dbReference>
<evidence type="ECO:0000313" key="1">
    <source>
        <dbReference type="EMBL" id="APR51680.1"/>
    </source>
</evidence>
<dbReference type="AlphaFoldDB" id="A0A1L6J804"/>
<dbReference type="Proteomes" id="UP000286681">
    <property type="component" value="Unassembled WGS sequence"/>
</dbReference>
<reference evidence="2 4" key="3">
    <citation type="submission" date="2018-07" db="EMBL/GenBank/DDBJ databases">
        <title>Genomic and Epidemiologic Investigation of an Indolent Hospital Outbreak.</title>
        <authorList>
            <person name="Johnson R.C."/>
            <person name="Deming C."/>
            <person name="Conlan S."/>
            <person name="Zellmer C.J."/>
            <person name="Michelin A.V."/>
            <person name="Lee-Lin S."/>
            <person name="Thomas P.J."/>
            <person name="Park M."/>
            <person name="Weingarten R.A."/>
            <person name="Less J."/>
            <person name="Dekker J.P."/>
            <person name="Frank K.M."/>
            <person name="Musser K.A."/>
            <person name="Mcquiston J.R."/>
            <person name="Henderson D.K."/>
            <person name="Lau A.F."/>
            <person name="Palmore T.N."/>
            <person name="Segre J.A."/>
        </authorList>
    </citation>
    <scope>NUCLEOTIDE SEQUENCE [LARGE SCALE GENOMIC DNA]</scope>
    <source>
        <strain evidence="2 4">SK-NIH.Env10_0317</strain>
    </source>
</reference>
<dbReference type="RefSeq" id="WP_075150719.1">
    <property type="nucleotide sequence ID" value="NZ_CP018820.1"/>
</dbReference>
<proteinExistence type="predicted"/>
<dbReference type="InterPro" id="IPR009874">
    <property type="entry name" value="DUF1428"/>
</dbReference>
<dbReference type="Gene3D" id="3.30.70.100">
    <property type="match status" value="1"/>
</dbReference>
<reference evidence="1" key="1">
    <citation type="submission" date="2016-12" db="EMBL/GenBank/DDBJ databases">
        <title>Whole genome sequencing of Sphingomonas koreensis.</title>
        <authorList>
            <person name="Conlan S."/>
            <person name="Thomas P.J."/>
            <person name="Mullikin J."/>
            <person name="Palmore T.N."/>
            <person name="Frank K.M."/>
            <person name="Segre J.A."/>
        </authorList>
    </citation>
    <scope>NUCLEOTIDE SEQUENCE</scope>
    <source>
        <strain evidence="1">ABOJV</strain>
    </source>
</reference>
<dbReference type="Proteomes" id="UP000185161">
    <property type="component" value="Chromosome"/>
</dbReference>
<name>A0A1L6J804_9SPHN</name>
<evidence type="ECO:0000313" key="3">
    <source>
        <dbReference type="Proteomes" id="UP000185161"/>
    </source>
</evidence>
<accession>A0A1L6J804</accession>